<sequence length="262" mass="28298">MFAATKVPGESTSHRVAPASASNPLDNIANDAWRQFFSTDVRGKTPLGFAAFFMDIALLPPERRSHRLWLVGEVCCVFAGLMLFFASTVGDLEATDNLGVAATCIGSFSVLQLVVACLFSALPVTMCTMPDLTSIFAGCKMLGWANFFLTNGTILTFAAFVCDALAKAKSRLLGWVVCGMGIALFMSINAFMSTIVMAYYPLPQHHQQAWYYQAFAPNIAASNYIMGRKSLQEGADIQLARMLAGPIPDDLRLVLDGGPGEK</sequence>
<keyword evidence="4" id="KW-1185">Reference proteome</keyword>
<dbReference type="AlphaFoldDB" id="A0A8J2SV54"/>
<proteinExistence type="predicted"/>
<reference evidence="3" key="1">
    <citation type="submission" date="2021-11" db="EMBL/GenBank/DDBJ databases">
        <authorList>
            <consortium name="Genoscope - CEA"/>
            <person name="William W."/>
        </authorList>
    </citation>
    <scope>NUCLEOTIDE SEQUENCE</scope>
</reference>
<evidence type="ECO:0000313" key="3">
    <source>
        <dbReference type="EMBL" id="CAH0373859.1"/>
    </source>
</evidence>
<organism evidence="3 4">
    <name type="scientific">Pelagomonas calceolata</name>
    <dbReference type="NCBI Taxonomy" id="35677"/>
    <lineage>
        <taxon>Eukaryota</taxon>
        <taxon>Sar</taxon>
        <taxon>Stramenopiles</taxon>
        <taxon>Ochrophyta</taxon>
        <taxon>Pelagophyceae</taxon>
        <taxon>Pelagomonadales</taxon>
        <taxon>Pelagomonadaceae</taxon>
        <taxon>Pelagomonas</taxon>
    </lineage>
</organism>
<evidence type="ECO:0000256" key="1">
    <source>
        <dbReference type="SAM" id="MobiDB-lite"/>
    </source>
</evidence>
<feature type="transmembrane region" description="Helical" evidence="2">
    <location>
        <begin position="68"/>
        <end position="86"/>
    </location>
</feature>
<dbReference type="OrthoDB" id="10372790at2759"/>
<keyword evidence="2" id="KW-1133">Transmembrane helix</keyword>
<feature type="transmembrane region" description="Helical" evidence="2">
    <location>
        <begin position="143"/>
        <end position="166"/>
    </location>
</feature>
<gene>
    <name evidence="3" type="ORF">PECAL_4P11000</name>
</gene>
<accession>A0A8J2SV54</accession>
<keyword evidence="2" id="KW-0812">Transmembrane</keyword>
<protein>
    <submittedName>
        <fullName evidence="3">Uncharacterized protein</fullName>
    </submittedName>
</protein>
<dbReference type="EMBL" id="CAKKNE010000004">
    <property type="protein sequence ID" value="CAH0373859.1"/>
    <property type="molecule type" value="Genomic_DNA"/>
</dbReference>
<comment type="caution">
    <text evidence="3">The sequence shown here is derived from an EMBL/GenBank/DDBJ whole genome shotgun (WGS) entry which is preliminary data.</text>
</comment>
<feature type="transmembrane region" description="Helical" evidence="2">
    <location>
        <begin position="98"/>
        <end position="122"/>
    </location>
</feature>
<evidence type="ECO:0000313" key="4">
    <source>
        <dbReference type="Proteomes" id="UP000789595"/>
    </source>
</evidence>
<name>A0A8J2SV54_9STRA</name>
<keyword evidence="2" id="KW-0472">Membrane</keyword>
<feature type="region of interest" description="Disordered" evidence="1">
    <location>
        <begin position="1"/>
        <end position="20"/>
    </location>
</feature>
<dbReference type="Proteomes" id="UP000789595">
    <property type="component" value="Unassembled WGS sequence"/>
</dbReference>
<feature type="transmembrane region" description="Helical" evidence="2">
    <location>
        <begin position="172"/>
        <end position="200"/>
    </location>
</feature>
<evidence type="ECO:0000256" key="2">
    <source>
        <dbReference type="SAM" id="Phobius"/>
    </source>
</evidence>